<keyword evidence="4" id="KW-1185">Reference proteome</keyword>
<keyword evidence="2" id="KW-1133">Transmembrane helix</keyword>
<reference evidence="3" key="1">
    <citation type="journal article" date="2020" name="Stud. Mycol.">
        <title>101 Dothideomycetes genomes: a test case for predicting lifestyles and emergence of pathogens.</title>
        <authorList>
            <person name="Haridas S."/>
            <person name="Albert R."/>
            <person name="Binder M."/>
            <person name="Bloem J."/>
            <person name="Labutti K."/>
            <person name="Salamov A."/>
            <person name="Andreopoulos B."/>
            <person name="Baker S."/>
            <person name="Barry K."/>
            <person name="Bills G."/>
            <person name="Bluhm B."/>
            <person name="Cannon C."/>
            <person name="Castanera R."/>
            <person name="Culley D."/>
            <person name="Daum C."/>
            <person name="Ezra D."/>
            <person name="Gonzalez J."/>
            <person name="Henrissat B."/>
            <person name="Kuo A."/>
            <person name="Liang C."/>
            <person name="Lipzen A."/>
            <person name="Lutzoni F."/>
            <person name="Magnuson J."/>
            <person name="Mondo S."/>
            <person name="Nolan M."/>
            <person name="Ohm R."/>
            <person name="Pangilinan J."/>
            <person name="Park H.-J."/>
            <person name="Ramirez L."/>
            <person name="Alfaro M."/>
            <person name="Sun H."/>
            <person name="Tritt A."/>
            <person name="Yoshinaga Y."/>
            <person name="Zwiers L.-H."/>
            <person name="Turgeon B."/>
            <person name="Goodwin S."/>
            <person name="Spatafora J."/>
            <person name="Crous P."/>
            <person name="Grigoriev I."/>
        </authorList>
    </citation>
    <scope>NUCLEOTIDE SEQUENCE</scope>
    <source>
        <strain evidence="3">CBS 116005</strain>
    </source>
</reference>
<proteinExistence type="predicted"/>
<keyword evidence="2" id="KW-0472">Membrane</keyword>
<feature type="transmembrane region" description="Helical" evidence="2">
    <location>
        <begin position="58"/>
        <end position="83"/>
    </location>
</feature>
<feature type="compositionally biased region" description="Low complexity" evidence="1">
    <location>
        <begin position="154"/>
        <end position="173"/>
    </location>
</feature>
<feature type="transmembrane region" description="Helical" evidence="2">
    <location>
        <begin position="95"/>
        <end position="114"/>
    </location>
</feature>
<evidence type="ECO:0000313" key="3">
    <source>
        <dbReference type="EMBL" id="KAF2774096.1"/>
    </source>
</evidence>
<dbReference type="EMBL" id="ML995809">
    <property type="protein sequence ID" value="KAF2774096.1"/>
    <property type="molecule type" value="Genomic_DNA"/>
</dbReference>
<organism evidence="3 4">
    <name type="scientific">Teratosphaeria nubilosa</name>
    <dbReference type="NCBI Taxonomy" id="161662"/>
    <lineage>
        <taxon>Eukaryota</taxon>
        <taxon>Fungi</taxon>
        <taxon>Dikarya</taxon>
        <taxon>Ascomycota</taxon>
        <taxon>Pezizomycotina</taxon>
        <taxon>Dothideomycetes</taxon>
        <taxon>Dothideomycetidae</taxon>
        <taxon>Mycosphaerellales</taxon>
        <taxon>Teratosphaeriaceae</taxon>
        <taxon>Teratosphaeria</taxon>
    </lineage>
</organism>
<feature type="transmembrane region" description="Helical" evidence="2">
    <location>
        <begin position="31"/>
        <end position="51"/>
    </location>
</feature>
<dbReference type="AlphaFoldDB" id="A0A6G1LMK7"/>
<keyword evidence="2" id="KW-0812">Transmembrane</keyword>
<evidence type="ECO:0000256" key="1">
    <source>
        <dbReference type="SAM" id="MobiDB-lite"/>
    </source>
</evidence>
<gene>
    <name evidence="3" type="ORF">EJ03DRAFT_347468</name>
</gene>
<protein>
    <submittedName>
        <fullName evidence="3">Uncharacterized protein</fullName>
    </submittedName>
</protein>
<dbReference type="Proteomes" id="UP000799436">
    <property type="component" value="Unassembled WGS sequence"/>
</dbReference>
<evidence type="ECO:0000313" key="4">
    <source>
        <dbReference type="Proteomes" id="UP000799436"/>
    </source>
</evidence>
<accession>A0A6G1LMK7</accession>
<sequence>MSTHHMQANHTIAYQNIVDGCCAYNGLQGAFISKTCLVALITGTVAFLGWWDTLKKGVAVRVGLVVFVFLAAVADLVLAGLAFRCSVGNPAPAQYGLLALSCLLVPVGLAKEIYKLYDLRREKKKLAADEEAAWGAMFLLLLDELPSEHIPLDSLPSSRSVSGSSAGSSSLGSIRRRWI</sequence>
<name>A0A6G1LMK7_9PEZI</name>
<evidence type="ECO:0000256" key="2">
    <source>
        <dbReference type="SAM" id="Phobius"/>
    </source>
</evidence>
<feature type="region of interest" description="Disordered" evidence="1">
    <location>
        <begin position="154"/>
        <end position="179"/>
    </location>
</feature>